<accession>A0ABU0E163</accession>
<dbReference type="CDD" id="cd06261">
    <property type="entry name" value="TM_PBP2"/>
    <property type="match status" value="1"/>
</dbReference>
<evidence type="ECO:0000256" key="7">
    <source>
        <dbReference type="ARBA" id="ARBA00022989"/>
    </source>
</evidence>
<feature type="transmembrane region" description="Helical" evidence="9">
    <location>
        <begin position="186"/>
        <end position="208"/>
    </location>
</feature>
<evidence type="ECO:0000256" key="4">
    <source>
        <dbReference type="ARBA" id="ARBA00022475"/>
    </source>
</evidence>
<keyword evidence="7 9" id="KW-1133">Transmembrane helix</keyword>
<dbReference type="PANTHER" id="PTHR30614:SF37">
    <property type="entry name" value="AMINO-ACID ABC TRANSPORTER PERMEASE PROTEIN YHDX-RELATED"/>
    <property type="match status" value="1"/>
</dbReference>
<keyword evidence="12" id="KW-1185">Reference proteome</keyword>
<keyword evidence="5 9" id="KW-0812">Transmembrane</keyword>
<protein>
    <submittedName>
        <fullName evidence="11">Polar amino acid transport system permease protein</fullName>
    </submittedName>
</protein>
<evidence type="ECO:0000259" key="10">
    <source>
        <dbReference type="PROSITE" id="PS50928"/>
    </source>
</evidence>
<keyword evidence="6" id="KW-0029">Amino-acid transport</keyword>
<evidence type="ECO:0000256" key="9">
    <source>
        <dbReference type="RuleBase" id="RU363032"/>
    </source>
</evidence>
<evidence type="ECO:0000313" key="11">
    <source>
        <dbReference type="EMBL" id="MDQ0360456.1"/>
    </source>
</evidence>
<evidence type="ECO:0000313" key="12">
    <source>
        <dbReference type="Proteomes" id="UP001230220"/>
    </source>
</evidence>
<comment type="caution">
    <text evidence="11">The sequence shown here is derived from an EMBL/GenBank/DDBJ whole genome shotgun (WGS) entry which is preliminary data.</text>
</comment>
<evidence type="ECO:0000256" key="2">
    <source>
        <dbReference type="ARBA" id="ARBA00010072"/>
    </source>
</evidence>
<sequence>MDWKFINEYWPIYVEAAKLTITVGSIGIAFAFITGIICSFIQYYKVVFVSRVVTIYIELSRNTPLLIQLFLLYYGLPKIGILLDSQSCAIVGLTFLGGSYMAESIRSGLEAIPKTQIETARSVGMTKLDIFRYVIFPQAIEIALPSIAGNTVFLLKETSVFSIIALPDLVYVAKDLIGISYNTDEALLLLVISYLVLIGIVSLIFMIVEKKVRYGSFGS</sequence>
<dbReference type="RefSeq" id="WP_307406361.1">
    <property type="nucleotide sequence ID" value="NZ_JAUSUR010000001.1"/>
</dbReference>
<dbReference type="NCBIfam" id="TIGR01726">
    <property type="entry name" value="HEQRo_perm_3TM"/>
    <property type="match status" value="1"/>
</dbReference>
<dbReference type="EMBL" id="JAUSUR010000001">
    <property type="protein sequence ID" value="MDQ0360456.1"/>
    <property type="molecule type" value="Genomic_DNA"/>
</dbReference>
<dbReference type="InterPro" id="IPR000515">
    <property type="entry name" value="MetI-like"/>
</dbReference>
<evidence type="ECO:0000256" key="8">
    <source>
        <dbReference type="ARBA" id="ARBA00023136"/>
    </source>
</evidence>
<feature type="domain" description="ABC transmembrane type-1" evidence="10">
    <location>
        <begin position="17"/>
        <end position="202"/>
    </location>
</feature>
<dbReference type="PANTHER" id="PTHR30614">
    <property type="entry name" value="MEMBRANE COMPONENT OF AMINO ACID ABC TRANSPORTER"/>
    <property type="match status" value="1"/>
</dbReference>
<dbReference type="InterPro" id="IPR043429">
    <property type="entry name" value="ArtM/GltK/GlnP/TcyL/YhdX-like"/>
</dbReference>
<organism evidence="11 12">
    <name type="scientific">Breznakia pachnodae</name>
    <dbReference type="NCBI Taxonomy" id="265178"/>
    <lineage>
        <taxon>Bacteria</taxon>
        <taxon>Bacillati</taxon>
        <taxon>Bacillota</taxon>
        <taxon>Erysipelotrichia</taxon>
        <taxon>Erysipelotrichales</taxon>
        <taxon>Erysipelotrichaceae</taxon>
        <taxon>Breznakia</taxon>
    </lineage>
</organism>
<evidence type="ECO:0000256" key="6">
    <source>
        <dbReference type="ARBA" id="ARBA00022970"/>
    </source>
</evidence>
<comment type="similarity">
    <text evidence="2">Belongs to the binding-protein-dependent transport system permease family. HisMQ subfamily.</text>
</comment>
<gene>
    <name evidence="11" type="ORF">J2S15_001187</name>
</gene>
<keyword evidence="4" id="KW-1003">Cell membrane</keyword>
<dbReference type="InterPro" id="IPR010065">
    <property type="entry name" value="AA_ABC_transptr_permease_3TM"/>
</dbReference>
<evidence type="ECO:0000256" key="3">
    <source>
        <dbReference type="ARBA" id="ARBA00022448"/>
    </source>
</evidence>
<dbReference type="InterPro" id="IPR035906">
    <property type="entry name" value="MetI-like_sf"/>
</dbReference>
<keyword evidence="3 9" id="KW-0813">Transport</keyword>
<evidence type="ECO:0000256" key="1">
    <source>
        <dbReference type="ARBA" id="ARBA00004651"/>
    </source>
</evidence>
<evidence type="ECO:0000256" key="5">
    <source>
        <dbReference type="ARBA" id="ARBA00022692"/>
    </source>
</evidence>
<dbReference type="Pfam" id="PF00528">
    <property type="entry name" value="BPD_transp_1"/>
    <property type="match status" value="1"/>
</dbReference>
<dbReference type="PROSITE" id="PS50928">
    <property type="entry name" value="ABC_TM1"/>
    <property type="match status" value="1"/>
</dbReference>
<proteinExistence type="inferred from homology"/>
<feature type="transmembrane region" description="Helical" evidence="9">
    <location>
        <begin position="20"/>
        <end position="44"/>
    </location>
</feature>
<keyword evidence="8 9" id="KW-0472">Membrane</keyword>
<dbReference type="Gene3D" id="1.10.3720.10">
    <property type="entry name" value="MetI-like"/>
    <property type="match status" value="1"/>
</dbReference>
<dbReference type="Proteomes" id="UP001230220">
    <property type="component" value="Unassembled WGS sequence"/>
</dbReference>
<name>A0ABU0E163_9FIRM</name>
<comment type="subcellular location">
    <subcellularLocation>
        <location evidence="1 9">Cell membrane</location>
        <topology evidence="1 9">Multi-pass membrane protein</topology>
    </subcellularLocation>
</comment>
<dbReference type="SUPFAM" id="SSF161098">
    <property type="entry name" value="MetI-like"/>
    <property type="match status" value="1"/>
</dbReference>
<reference evidence="11 12" key="1">
    <citation type="submission" date="2023-07" db="EMBL/GenBank/DDBJ databases">
        <title>Genomic Encyclopedia of Type Strains, Phase IV (KMG-IV): sequencing the most valuable type-strain genomes for metagenomic binning, comparative biology and taxonomic classification.</title>
        <authorList>
            <person name="Goeker M."/>
        </authorList>
    </citation>
    <scope>NUCLEOTIDE SEQUENCE [LARGE SCALE GENOMIC DNA]</scope>
    <source>
        <strain evidence="11 12">DSM 16784</strain>
    </source>
</reference>